<organism evidence="1 2">
    <name type="scientific">Pantoea phage vB_PagS_AAS23</name>
    <dbReference type="NCBI Taxonomy" id="2499073"/>
    <lineage>
        <taxon>Viruses</taxon>
        <taxon>Duplodnaviria</taxon>
        <taxon>Heunggongvirae</taxon>
        <taxon>Uroviricota</taxon>
        <taxon>Caudoviricetes</taxon>
        <taxon>Drexlerviridae</taxon>
        <taxon>Sauletekiovirus</taxon>
        <taxon>Sauletekiovirus AAS23</taxon>
    </lineage>
</organism>
<sequence>MATLKERLKPREWFRFANATEIVTAQAKDGFALVYIGDSAPENFDVAHFTFSEGQIIGPISDKASAWARGSAEMVYSGTAP</sequence>
<accession>A0A3S9U7V2</accession>
<protein>
    <submittedName>
        <fullName evidence="1">Uncharacterized protein</fullName>
    </submittedName>
</protein>
<gene>
    <name evidence="1" type="ORF">AAS23_gp82</name>
</gene>
<proteinExistence type="predicted"/>
<dbReference type="Proteomes" id="UP000288641">
    <property type="component" value="Segment"/>
</dbReference>
<reference evidence="1 2" key="1">
    <citation type="submission" date="2018-10" db="EMBL/GenBank/DDBJ databases">
        <title>Complete genome sequence of Pantoea phage vB_PagS_AAS23.</title>
        <authorList>
            <person name="Truncaite L."/>
            <person name="Simoliuniene M."/>
            <person name="Kazlauskas D."/>
            <person name="Meskys R."/>
            <person name="Simoliunas E."/>
        </authorList>
    </citation>
    <scope>NUCLEOTIDE SEQUENCE [LARGE SCALE GENOMIC DNA]</scope>
    <source>
        <strain evidence="1">AAS23</strain>
    </source>
</reference>
<keyword evidence="2" id="KW-1185">Reference proteome</keyword>
<name>A0A3S9U7V2_9CAUD</name>
<dbReference type="EMBL" id="MK095606">
    <property type="protein sequence ID" value="AZS06395.1"/>
    <property type="molecule type" value="Genomic_DNA"/>
</dbReference>
<evidence type="ECO:0000313" key="2">
    <source>
        <dbReference type="Proteomes" id="UP000288641"/>
    </source>
</evidence>
<evidence type="ECO:0000313" key="1">
    <source>
        <dbReference type="EMBL" id="AZS06395.1"/>
    </source>
</evidence>